<dbReference type="InterPro" id="IPR036179">
    <property type="entry name" value="Ig-like_dom_sf"/>
</dbReference>
<dbReference type="STRING" id="48698.ENSPFOP00000004110"/>
<evidence type="ECO:0000313" key="5">
    <source>
        <dbReference type="Proteomes" id="UP000028760"/>
    </source>
</evidence>
<dbReference type="eggNOG" id="KOG4475">
    <property type="taxonomic scope" value="Eukaryota"/>
</dbReference>
<reference evidence="5" key="1">
    <citation type="submission" date="2013-10" db="EMBL/GenBank/DDBJ databases">
        <authorList>
            <person name="Schartl M."/>
            <person name="Warren W."/>
        </authorList>
    </citation>
    <scope>NUCLEOTIDE SEQUENCE [LARGE SCALE GENOMIC DNA]</scope>
    <source>
        <strain evidence="5">female</strain>
    </source>
</reference>
<dbReference type="Gene3D" id="2.60.40.10">
    <property type="entry name" value="Immunoglobulins"/>
    <property type="match status" value="5"/>
</dbReference>
<evidence type="ECO:0000256" key="2">
    <source>
        <dbReference type="SAM" id="SignalP"/>
    </source>
</evidence>
<keyword evidence="5" id="KW-1185">Reference proteome</keyword>
<protein>
    <recommendedName>
        <fullName evidence="3">Ig-like domain-containing protein</fullName>
    </recommendedName>
</protein>
<dbReference type="PANTHER" id="PTHR46484">
    <property type="entry name" value="SI:CH211-171H4.5-RELATED"/>
    <property type="match status" value="1"/>
</dbReference>
<keyword evidence="2" id="KW-0732">Signal</keyword>
<feature type="domain" description="Ig-like" evidence="3">
    <location>
        <begin position="240"/>
        <end position="323"/>
    </location>
</feature>
<dbReference type="Ensembl" id="ENSPFOT00000004118.2">
    <property type="protein sequence ID" value="ENSPFOP00000004110.2"/>
    <property type="gene ID" value="ENSPFOG00000004165.2"/>
</dbReference>
<dbReference type="SMART" id="SM00409">
    <property type="entry name" value="IG"/>
    <property type="match status" value="4"/>
</dbReference>
<dbReference type="InterPro" id="IPR003598">
    <property type="entry name" value="Ig_sub2"/>
</dbReference>
<organism evidence="4 5">
    <name type="scientific">Poecilia formosa</name>
    <name type="common">Amazon molly</name>
    <name type="synonym">Limia formosa</name>
    <dbReference type="NCBI Taxonomy" id="48698"/>
    <lineage>
        <taxon>Eukaryota</taxon>
        <taxon>Metazoa</taxon>
        <taxon>Chordata</taxon>
        <taxon>Craniata</taxon>
        <taxon>Vertebrata</taxon>
        <taxon>Euteleostomi</taxon>
        <taxon>Actinopterygii</taxon>
        <taxon>Neopterygii</taxon>
        <taxon>Teleostei</taxon>
        <taxon>Neoteleostei</taxon>
        <taxon>Acanthomorphata</taxon>
        <taxon>Ovalentaria</taxon>
        <taxon>Atherinomorphae</taxon>
        <taxon>Cyprinodontiformes</taxon>
        <taxon>Poeciliidae</taxon>
        <taxon>Poeciliinae</taxon>
        <taxon>Poecilia</taxon>
    </lineage>
</organism>
<feature type="domain" description="Ig-like" evidence="3">
    <location>
        <begin position="326"/>
        <end position="410"/>
    </location>
</feature>
<reference evidence="4" key="2">
    <citation type="submission" date="2025-08" db="UniProtKB">
        <authorList>
            <consortium name="Ensembl"/>
        </authorList>
    </citation>
    <scope>IDENTIFICATION</scope>
</reference>
<keyword evidence="1" id="KW-0812">Transmembrane</keyword>
<dbReference type="AlphaFoldDB" id="A0A087XEA7"/>
<feature type="domain" description="Ig-like" evidence="3">
    <location>
        <begin position="142"/>
        <end position="233"/>
    </location>
</feature>
<dbReference type="InterPro" id="IPR003599">
    <property type="entry name" value="Ig_sub"/>
</dbReference>
<proteinExistence type="predicted"/>
<reference evidence="4" key="3">
    <citation type="submission" date="2025-09" db="UniProtKB">
        <authorList>
            <consortium name="Ensembl"/>
        </authorList>
    </citation>
    <scope>IDENTIFICATION</scope>
</reference>
<dbReference type="OMA" id="DCTTIFS"/>
<keyword evidence="1" id="KW-1133">Transmembrane helix</keyword>
<feature type="signal peptide" evidence="2">
    <location>
        <begin position="1"/>
        <end position="19"/>
    </location>
</feature>
<dbReference type="EMBL" id="AYCK01005465">
    <property type="status" value="NOT_ANNOTATED_CDS"/>
    <property type="molecule type" value="Genomic_DNA"/>
</dbReference>
<dbReference type="InterPro" id="IPR013783">
    <property type="entry name" value="Ig-like_fold"/>
</dbReference>
<feature type="chain" id="PRO_5001832781" description="Ig-like domain-containing protein" evidence="2">
    <location>
        <begin position="20"/>
        <end position="544"/>
    </location>
</feature>
<dbReference type="SMART" id="SM00408">
    <property type="entry name" value="IGc2"/>
    <property type="match status" value="1"/>
</dbReference>
<dbReference type="SUPFAM" id="SSF48726">
    <property type="entry name" value="Immunoglobulin"/>
    <property type="match status" value="4"/>
</dbReference>
<dbReference type="PANTHER" id="PTHR46484:SF8">
    <property type="entry name" value="B-CELL RECEPTOR CD22-LIKE-RELATED"/>
    <property type="match status" value="1"/>
</dbReference>
<dbReference type="GeneTree" id="ENSGT01150000286924"/>
<evidence type="ECO:0000259" key="3">
    <source>
        <dbReference type="PROSITE" id="PS50835"/>
    </source>
</evidence>
<dbReference type="InterPro" id="IPR007110">
    <property type="entry name" value="Ig-like_dom"/>
</dbReference>
<sequence>MMFIVKLLFTYFSFRGIFCQQWSVFMPQTVEGLSGSCVIIPCSFSLPSEWDQHLDRSCKAVWKRGSWSQTQVFDSSLTGASASLNLLQGNLTGILRNKDCTTVFNNLPSNHYDNYYFRLQCENSLKFNFRTSVRITTKDTLPQPTITPSRLEVEEGTAVSLTCSAVVPCPTLPPLVTWTPSLGDIEENMEAKSLNSVVNFNVSYLHHGQKVSCSAAYNRQAGYSDLVYERSLTIQVFYPPHNTSVSDSGPVLEGSLVILTCSTNANPEVDNYTWYKVNGEQVEAVGFTNQLSTTATEVDRQFFCQADNGYGSQNSSIASIDVQFSPKDTTVLVEPAGPVVEGSSVSLLCRSRSNPAVTNYTWFRDGEVDQETGPVLVLDNINPSHSGGYRCSAKNDLGEEASAKTQLDVQYSPEILPTSRCVRILSRLRCSCDSQGNPLPSLVWELAGEPVNHSAGIPIREIIMGHATTRSVVTLYRPNEDTPTLVCISRNSLGSVSLAYNVSFSETQLGVDVVSLLIGSAAGALGMTVICIPLLIFLCRYKNK</sequence>
<dbReference type="Proteomes" id="UP000028760">
    <property type="component" value="Unassembled WGS sequence"/>
</dbReference>
<accession>A0A087XEA7</accession>
<feature type="transmembrane region" description="Helical" evidence="1">
    <location>
        <begin position="513"/>
        <end position="538"/>
    </location>
</feature>
<dbReference type="Pfam" id="PF13895">
    <property type="entry name" value="Ig_2"/>
    <property type="match status" value="2"/>
</dbReference>
<dbReference type="PROSITE" id="PS50835">
    <property type="entry name" value="IG_LIKE"/>
    <property type="match status" value="4"/>
</dbReference>
<name>A0A087XEA7_POEFO</name>
<evidence type="ECO:0000256" key="1">
    <source>
        <dbReference type="SAM" id="Phobius"/>
    </source>
</evidence>
<evidence type="ECO:0000313" key="4">
    <source>
        <dbReference type="Ensembl" id="ENSPFOP00000004110.2"/>
    </source>
</evidence>
<keyword evidence="1" id="KW-0472">Membrane</keyword>
<feature type="domain" description="Ig-like" evidence="3">
    <location>
        <begin position="413"/>
        <end position="503"/>
    </location>
</feature>